<proteinExistence type="predicted"/>
<feature type="region of interest" description="Disordered" evidence="1">
    <location>
        <begin position="63"/>
        <end position="82"/>
    </location>
</feature>
<reference evidence="2 3" key="1">
    <citation type="submission" date="2020-08" db="EMBL/GenBank/DDBJ databases">
        <title>Genomic Encyclopedia of Type Strains, Phase III (KMG-III): the genomes of soil and plant-associated and newly described type strains.</title>
        <authorList>
            <person name="Whitman W."/>
        </authorList>
    </citation>
    <scope>NUCLEOTIDE SEQUENCE [LARGE SCALE GENOMIC DNA]</scope>
    <source>
        <strain evidence="2 3">CECT 3265</strain>
    </source>
</reference>
<evidence type="ECO:0000256" key="1">
    <source>
        <dbReference type="SAM" id="MobiDB-lite"/>
    </source>
</evidence>
<evidence type="ECO:0000313" key="2">
    <source>
        <dbReference type="EMBL" id="MBB4889856.1"/>
    </source>
</evidence>
<dbReference type="Proteomes" id="UP000556436">
    <property type="component" value="Unassembled WGS sequence"/>
</dbReference>
<protein>
    <submittedName>
        <fullName evidence="2">Uncharacterized protein</fullName>
    </submittedName>
</protein>
<name>A0A7W7LHM4_STRNE</name>
<dbReference type="AlphaFoldDB" id="A0A7W7LHM4"/>
<keyword evidence="3" id="KW-1185">Reference proteome</keyword>
<comment type="caution">
    <text evidence="2">The sequence shown here is derived from an EMBL/GenBank/DDBJ whole genome shotgun (WGS) entry which is preliminary data.</text>
</comment>
<dbReference type="EMBL" id="JACHJG010000015">
    <property type="protein sequence ID" value="MBB4889856.1"/>
    <property type="molecule type" value="Genomic_DNA"/>
</dbReference>
<sequence>MGQLLKRLPVRLSAEEEEKVERLLSHEVTRQLFVRSLPGASDEEIVEAVRKYVRGVTKRLQASTFGVPTEPSGDPKGATKAG</sequence>
<evidence type="ECO:0000313" key="3">
    <source>
        <dbReference type="Proteomes" id="UP000556436"/>
    </source>
</evidence>
<gene>
    <name evidence="2" type="ORF">FHS38_005932</name>
</gene>
<organism evidence="2 3">
    <name type="scientific">Streptomyces netropsis</name>
    <name type="common">Streptoverticillium netropsis</name>
    <dbReference type="NCBI Taxonomy" id="55404"/>
    <lineage>
        <taxon>Bacteria</taxon>
        <taxon>Bacillati</taxon>
        <taxon>Actinomycetota</taxon>
        <taxon>Actinomycetes</taxon>
        <taxon>Kitasatosporales</taxon>
        <taxon>Streptomycetaceae</taxon>
        <taxon>Streptomyces</taxon>
    </lineage>
</organism>
<accession>A0A7W7LHM4</accession>
<dbReference type="RefSeq" id="WP_184738605.1">
    <property type="nucleotide sequence ID" value="NZ_BMRW01000013.1"/>
</dbReference>